<dbReference type="Gene3D" id="3.10.520.10">
    <property type="entry name" value="ApbE-like domains"/>
    <property type="match status" value="2"/>
</dbReference>
<dbReference type="InterPro" id="IPR024932">
    <property type="entry name" value="ApbE"/>
</dbReference>
<evidence type="ECO:0000256" key="8">
    <source>
        <dbReference type="ARBA" id="ARBA00022842"/>
    </source>
</evidence>
<reference evidence="12" key="1">
    <citation type="journal article" date="2019" name="Int. J. Syst. Evol. Microbiol.">
        <title>The Global Catalogue of Microorganisms (GCM) 10K type strain sequencing project: providing services to taxonomists for standard genome sequencing and annotation.</title>
        <authorList>
            <consortium name="The Broad Institute Genomics Platform"/>
            <consortium name="The Broad Institute Genome Sequencing Center for Infectious Disease"/>
            <person name="Wu L."/>
            <person name="Ma J."/>
        </authorList>
    </citation>
    <scope>NUCLEOTIDE SEQUENCE [LARGE SCALE GENOMIC DNA]</scope>
    <source>
        <strain evidence="12">NBRC 108728</strain>
    </source>
</reference>
<keyword evidence="4" id="KW-0285">Flavoprotein</keyword>
<keyword evidence="8" id="KW-0460">Magnesium</keyword>
<evidence type="ECO:0000313" key="11">
    <source>
        <dbReference type="EMBL" id="BDZ48566.1"/>
    </source>
</evidence>
<proteinExistence type="predicted"/>
<name>A0ABM8GK54_9MICO</name>
<sequence length="250" mass="26761">MSVHTFDTMGTIVSVRVDDELGLVDLEAVRAVFQRYDGVYSLYDDASPLSRVAGGELQLADTMPDVRETYAQALEWRNATWGLSTPHRPDDVIDLSGLVKALAIRDAGAVLDGLGAAWLLTVGGDCLSRITPSTPTWRVGIVDPDDAAGLLGIATLDGSRRALATSGIAERGDHIWSRNGRSHFVQATVLADDIETADVLATTIIAGLPGDLDRVTETWNVDVLVVDRDGEIRATPRAAEWVSRPTSVVG</sequence>
<dbReference type="Pfam" id="PF02424">
    <property type="entry name" value="ApbE"/>
    <property type="match status" value="1"/>
</dbReference>
<dbReference type="Proteomes" id="UP001321486">
    <property type="component" value="Chromosome"/>
</dbReference>
<evidence type="ECO:0000256" key="10">
    <source>
        <dbReference type="ARBA" id="ARBA00048540"/>
    </source>
</evidence>
<dbReference type="SUPFAM" id="SSF143631">
    <property type="entry name" value="ApbE-like"/>
    <property type="match status" value="1"/>
</dbReference>
<evidence type="ECO:0000256" key="7">
    <source>
        <dbReference type="ARBA" id="ARBA00022827"/>
    </source>
</evidence>
<comment type="cofactor">
    <cofactor evidence="1">
        <name>Mg(2+)</name>
        <dbReference type="ChEBI" id="CHEBI:18420"/>
    </cofactor>
</comment>
<accession>A0ABM8GK54</accession>
<evidence type="ECO:0000256" key="6">
    <source>
        <dbReference type="ARBA" id="ARBA00022723"/>
    </source>
</evidence>
<evidence type="ECO:0000256" key="5">
    <source>
        <dbReference type="ARBA" id="ARBA00022679"/>
    </source>
</evidence>
<evidence type="ECO:0000313" key="12">
    <source>
        <dbReference type="Proteomes" id="UP001321486"/>
    </source>
</evidence>
<evidence type="ECO:0000256" key="3">
    <source>
        <dbReference type="ARBA" id="ARBA00016337"/>
    </source>
</evidence>
<gene>
    <name evidence="11" type="ORF">GCM10025867_08070</name>
</gene>
<evidence type="ECO:0000256" key="1">
    <source>
        <dbReference type="ARBA" id="ARBA00001946"/>
    </source>
</evidence>
<dbReference type="RefSeq" id="WP_286345527.1">
    <property type="nucleotide sequence ID" value="NZ_AP027732.1"/>
</dbReference>
<keyword evidence="5" id="KW-0808">Transferase</keyword>
<evidence type="ECO:0000256" key="2">
    <source>
        <dbReference type="ARBA" id="ARBA00011955"/>
    </source>
</evidence>
<dbReference type="PANTHER" id="PTHR30040">
    <property type="entry name" value="THIAMINE BIOSYNTHESIS LIPOPROTEIN APBE"/>
    <property type="match status" value="1"/>
</dbReference>
<keyword evidence="7" id="KW-0274">FAD</keyword>
<comment type="catalytic activity">
    <reaction evidence="10">
        <text>L-threonyl-[protein] + FAD = FMN-L-threonyl-[protein] + AMP + H(+)</text>
        <dbReference type="Rhea" id="RHEA:36847"/>
        <dbReference type="Rhea" id="RHEA-COMP:11060"/>
        <dbReference type="Rhea" id="RHEA-COMP:11061"/>
        <dbReference type="ChEBI" id="CHEBI:15378"/>
        <dbReference type="ChEBI" id="CHEBI:30013"/>
        <dbReference type="ChEBI" id="CHEBI:57692"/>
        <dbReference type="ChEBI" id="CHEBI:74257"/>
        <dbReference type="ChEBI" id="CHEBI:456215"/>
        <dbReference type="EC" id="2.7.1.180"/>
    </reaction>
</comment>
<evidence type="ECO:0000256" key="4">
    <source>
        <dbReference type="ARBA" id="ARBA00022630"/>
    </source>
</evidence>
<evidence type="ECO:0000256" key="9">
    <source>
        <dbReference type="ARBA" id="ARBA00031306"/>
    </source>
</evidence>
<dbReference type="InterPro" id="IPR003374">
    <property type="entry name" value="ApbE-like_sf"/>
</dbReference>
<dbReference type="PANTHER" id="PTHR30040:SF2">
    <property type="entry name" value="FAD:PROTEIN FMN TRANSFERASE"/>
    <property type="match status" value="1"/>
</dbReference>
<organism evidence="11 12">
    <name type="scientific">Frondihabitans sucicola</name>
    <dbReference type="NCBI Taxonomy" id="1268041"/>
    <lineage>
        <taxon>Bacteria</taxon>
        <taxon>Bacillati</taxon>
        <taxon>Actinomycetota</taxon>
        <taxon>Actinomycetes</taxon>
        <taxon>Micrococcales</taxon>
        <taxon>Microbacteriaceae</taxon>
        <taxon>Frondihabitans</taxon>
    </lineage>
</organism>
<keyword evidence="6" id="KW-0479">Metal-binding</keyword>
<dbReference type="EC" id="2.7.1.180" evidence="2"/>
<dbReference type="EMBL" id="AP027732">
    <property type="protein sequence ID" value="BDZ48566.1"/>
    <property type="molecule type" value="Genomic_DNA"/>
</dbReference>
<keyword evidence="12" id="KW-1185">Reference proteome</keyword>
<protein>
    <recommendedName>
        <fullName evidence="3">FAD:protein FMN transferase</fullName>
        <ecNumber evidence="2">2.7.1.180</ecNumber>
    </recommendedName>
    <alternativeName>
        <fullName evidence="9">Flavin transferase</fullName>
    </alternativeName>
</protein>